<evidence type="ECO:0008006" key="3">
    <source>
        <dbReference type="Google" id="ProtNLM"/>
    </source>
</evidence>
<evidence type="ECO:0000313" key="2">
    <source>
        <dbReference type="Proteomes" id="UP000068447"/>
    </source>
</evidence>
<dbReference type="Proteomes" id="UP000068447">
    <property type="component" value="Chromosome"/>
</dbReference>
<dbReference type="STRING" id="1526571.AT746_16040"/>
<organism evidence="1 2">
    <name type="scientific">Lacimicrobium alkaliphilum</name>
    <dbReference type="NCBI Taxonomy" id="1526571"/>
    <lineage>
        <taxon>Bacteria</taxon>
        <taxon>Pseudomonadati</taxon>
        <taxon>Pseudomonadota</taxon>
        <taxon>Gammaproteobacteria</taxon>
        <taxon>Alteromonadales</taxon>
        <taxon>Alteromonadaceae</taxon>
        <taxon>Lacimicrobium</taxon>
    </lineage>
</organism>
<dbReference type="RefSeq" id="WP_062482321.1">
    <property type="nucleotide sequence ID" value="NZ_CP013650.1"/>
</dbReference>
<dbReference type="PANTHER" id="PTHR35175">
    <property type="entry name" value="DUF1289 DOMAIN-CONTAINING PROTEIN"/>
    <property type="match status" value="1"/>
</dbReference>
<dbReference type="EMBL" id="CP013650">
    <property type="protein sequence ID" value="ALS99621.1"/>
    <property type="molecule type" value="Genomic_DNA"/>
</dbReference>
<reference evidence="1 2" key="1">
    <citation type="submission" date="2015-12" db="EMBL/GenBank/DDBJ databases">
        <title>Complete genome of Lacimicrobium alkaliphilum KCTC 32984.</title>
        <authorList>
            <person name="Kim S.-G."/>
            <person name="Lee Y.-J."/>
        </authorList>
    </citation>
    <scope>NUCLEOTIDE SEQUENCE [LARGE SCALE GENOMIC DNA]</scope>
    <source>
        <strain evidence="1 2">YelD216</strain>
    </source>
</reference>
<protein>
    <recommendedName>
        <fullName evidence="3">Fe-S protein</fullName>
    </recommendedName>
</protein>
<dbReference type="Pfam" id="PF06945">
    <property type="entry name" value="DUF1289"/>
    <property type="match status" value="1"/>
</dbReference>
<evidence type="ECO:0000313" key="1">
    <source>
        <dbReference type="EMBL" id="ALS99621.1"/>
    </source>
</evidence>
<name>A0A0U3BD80_9ALTE</name>
<dbReference type="KEGG" id="lal:AT746_16040"/>
<gene>
    <name evidence="1" type="ORF">AT746_16040</name>
</gene>
<dbReference type="PANTHER" id="PTHR35175:SF1">
    <property type="entry name" value="OXIDOREDUCTASE"/>
    <property type="match status" value="1"/>
</dbReference>
<keyword evidence="2" id="KW-1185">Reference proteome</keyword>
<accession>A0A0U3BD80</accession>
<sequence length="84" mass="9878">MQQLEFFDIPSPCIGVCQSGKTGYCLGCYRSRDERLYWHQLDAEVKRRIIKACNRRKRKAELAAQPKNEQAEMQQRRLFLGGEE</sequence>
<proteinExistence type="predicted"/>
<dbReference type="InterPro" id="IPR010710">
    <property type="entry name" value="DUF1289"/>
</dbReference>
<dbReference type="OrthoDB" id="8911262at2"/>
<dbReference type="AlphaFoldDB" id="A0A0U3BD80"/>